<keyword evidence="4" id="KW-0472">Membrane</keyword>
<dbReference type="PANTHER" id="PTHR24171">
    <property type="entry name" value="ANKYRIN REPEAT DOMAIN-CONTAINING PROTEIN 39-RELATED"/>
    <property type="match status" value="1"/>
</dbReference>
<organism evidence="5 6">
    <name type="scientific">Durusdinium trenchii</name>
    <dbReference type="NCBI Taxonomy" id="1381693"/>
    <lineage>
        <taxon>Eukaryota</taxon>
        <taxon>Sar</taxon>
        <taxon>Alveolata</taxon>
        <taxon>Dinophyceae</taxon>
        <taxon>Suessiales</taxon>
        <taxon>Symbiodiniaceae</taxon>
        <taxon>Durusdinium</taxon>
    </lineage>
</organism>
<dbReference type="SUPFAM" id="SSF48403">
    <property type="entry name" value="Ankyrin repeat"/>
    <property type="match status" value="1"/>
</dbReference>
<feature type="transmembrane region" description="Helical" evidence="4">
    <location>
        <begin position="20"/>
        <end position="42"/>
    </location>
</feature>
<dbReference type="Gene3D" id="1.25.40.20">
    <property type="entry name" value="Ankyrin repeat-containing domain"/>
    <property type="match status" value="2"/>
</dbReference>
<reference evidence="5 6" key="1">
    <citation type="submission" date="2024-02" db="EMBL/GenBank/DDBJ databases">
        <authorList>
            <person name="Chen Y."/>
            <person name="Shah S."/>
            <person name="Dougan E. K."/>
            <person name="Thang M."/>
            <person name="Chan C."/>
        </authorList>
    </citation>
    <scope>NUCLEOTIDE SEQUENCE [LARGE SCALE GENOMIC DNA]</scope>
</reference>
<keyword evidence="1" id="KW-0677">Repeat</keyword>
<keyword evidence="6" id="KW-1185">Reference proteome</keyword>
<feature type="repeat" description="ANK" evidence="3">
    <location>
        <begin position="903"/>
        <end position="935"/>
    </location>
</feature>
<dbReference type="Pfam" id="PF12796">
    <property type="entry name" value="Ank_2"/>
    <property type="match status" value="2"/>
</dbReference>
<keyword evidence="4" id="KW-0812">Transmembrane</keyword>
<comment type="caution">
    <text evidence="5">The sequence shown here is derived from an EMBL/GenBank/DDBJ whole genome shotgun (WGS) entry which is preliminary data.</text>
</comment>
<dbReference type="PROSITE" id="PS50088">
    <property type="entry name" value="ANK_REPEAT"/>
    <property type="match status" value="2"/>
</dbReference>
<evidence type="ECO:0000313" key="5">
    <source>
        <dbReference type="EMBL" id="CAK9087587.1"/>
    </source>
</evidence>
<evidence type="ECO:0000256" key="3">
    <source>
        <dbReference type="PROSITE-ProRule" id="PRU00023"/>
    </source>
</evidence>
<accession>A0ABP0QH97</accession>
<evidence type="ECO:0000256" key="2">
    <source>
        <dbReference type="ARBA" id="ARBA00023043"/>
    </source>
</evidence>
<feature type="transmembrane region" description="Helical" evidence="4">
    <location>
        <begin position="289"/>
        <end position="307"/>
    </location>
</feature>
<feature type="repeat" description="ANK" evidence="3">
    <location>
        <begin position="1101"/>
        <end position="1133"/>
    </location>
</feature>
<keyword evidence="2 3" id="KW-0040">ANK repeat</keyword>
<dbReference type="Proteomes" id="UP001642484">
    <property type="component" value="Unassembled WGS sequence"/>
</dbReference>
<dbReference type="SMART" id="SM00248">
    <property type="entry name" value="ANK"/>
    <property type="match status" value="5"/>
</dbReference>
<feature type="transmembrane region" description="Helical" evidence="4">
    <location>
        <begin position="357"/>
        <end position="379"/>
    </location>
</feature>
<sequence>MNLWNDWDPVLDPQRSMPHGFIFSMEIFLLICAILMSCRAILPLFKLIPLAFKAQDRTPELEVEELLREPFPKRYKVAHHDLEVLSEVGGSDLLGRLNACEEVVVVEMACAEGNVTGSALKRLMNYLLNMIFPKNFQSVWGKLEGKGWFLLYDSASDWKGVTDSTTTGLAPYRANQQLLVPLGALVRRQLVLAASHASTQLIILERLAGHMQVHLFLVVAVTNFFLHIHTLREAECTVKWALRHDQALEKEQKRLRPPPSHRARIFSVLLTTLLLATLLGLVVKTPRSGTISSGLGALLLMIALHAWDLRTSLEGVGKWKEPQLTTEFTVCAVEPLPSMDDDGEPLIFTEAREGHHFAVSFLTWLMGIAGLSVVILMGLDGIQMQGSLIHYSFSKGHLIYLAETSTLHNTLLLHDDADTLIFGFEAGDHTENVSVRLEHPQLGKEDAENISSVSQVMSDEHAGSPKTLSGEYKIILPAGPLYSRIIVKAASKLQIAPTEYIFHLIRVGEALSLSLRGQVAGTNATFSEERRWLFQQRNAEWYVPAIDPKSHWTLGAELHTIGFAPLTREGQGLQGSESSEGPLGLTFYDQECRCGVEVAGFGTNCLREQRVELLNSTSICLYSFKAKSHIHVHEGQGSLVTDSGLLEWLQNVNVSGKFAKLRVSYSERDPNLQPGDWQLIAKNKTKSEICNIFNVSMPYDSLMKATQLVLATTQDETDAEEEAVPLKIVPHPPPITLSTDMGLLLPEFQVENKRSEYAGCDLNHLDRVNASVADDRFHVQVEVVNLGKDCSGFLTRQKRFRAVRTDASTTSCDYCDHYPSWNEFYDVAVTLSPEQCINEAIEANNVEAVHRINSWAFGDQITKNWEKVKKTCGVVQRAASLGRVEVMKELLLNSTWDANCSGCASTPLGDAAAGGKTQVVQLLFDHGVDAGAEDAHNRTALLRAGQHCNIAAVKQLIPRVDVNHLLKTSRCPAPVLLSLLGRGSGKLEKGACKPGDLKNLLTALVDGGRAALSVAGNKGCPQKTALVEAIESERFDALPVLLARGADPNIEGATGSGQLLKPFAALVYLFLTAKIIDWPSFAPAAALLLQKGADVNARDQDGLTALMEAAADCQPKVVELLVKHNASVDPKDQDNGDGKTAVDWAKEYCEESPAALKEIQEILSKGNS</sequence>
<feature type="transmembrane region" description="Helical" evidence="4">
    <location>
        <begin position="263"/>
        <end position="283"/>
    </location>
</feature>
<dbReference type="PROSITE" id="PS50297">
    <property type="entry name" value="ANK_REP_REGION"/>
    <property type="match status" value="1"/>
</dbReference>
<name>A0ABP0QH97_9DINO</name>
<proteinExistence type="predicted"/>
<dbReference type="InterPro" id="IPR002110">
    <property type="entry name" value="Ankyrin_rpt"/>
</dbReference>
<evidence type="ECO:0000256" key="1">
    <source>
        <dbReference type="ARBA" id="ARBA00022737"/>
    </source>
</evidence>
<protein>
    <submittedName>
        <fullName evidence="5">Uncharacterized protein</fullName>
    </submittedName>
</protein>
<evidence type="ECO:0000256" key="4">
    <source>
        <dbReference type="SAM" id="Phobius"/>
    </source>
</evidence>
<evidence type="ECO:0000313" key="6">
    <source>
        <dbReference type="Proteomes" id="UP001642484"/>
    </source>
</evidence>
<dbReference type="InterPro" id="IPR036770">
    <property type="entry name" value="Ankyrin_rpt-contain_sf"/>
</dbReference>
<gene>
    <name evidence="5" type="ORF">CCMP2556_LOCUS42342</name>
</gene>
<keyword evidence="4" id="KW-1133">Transmembrane helix</keyword>
<dbReference type="EMBL" id="CAXAMN010024551">
    <property type="protein sequence ID" value="CAK9087587.1"/>
    <property type="molecule type" value="Genomic_DNA"/>
</dbReference>